<dbReference type="GO" id="GO:0005737">
    <property type="term" value="C:cytoplasm"/>
    <property type="evidence" value="ECO:0007669"/>
    <property type="project" value="TreeGrafter"/>
</dbReference>
<dbReference type="InterPro" id="IPR008253">
    <property type="entry name" value="Marvel"/>
</dbReference>
<feature type="domain" description="MARVEL" evidence="11">
    <location>
        <begin position="665"/>
        <end position="795"/>
    </location>
</feature>
<dbReference type="GO" id="GO:0005929">
    <property type="term" value="C:cilium"/>
    <property type="evidence" value="ECO:0007669"/>
    <property type="project" value="TreeGrafter"/>
</dbReference>
<feature type="transmembrane region" description="Helical" evidence="9">
    <location>
        <begin position="701"/>
        <end position="724"/>
    </location>
</feature>
<evidence type="ECO:0000256" key="2">
    <source>
        <dbReference type="ARBA" id="ARBA00022443"/>
    </source>
</evidence>
<evidence type="ECO:0000256" key="1">
    <source>
        <dbReference type="ARBA" id="ARBA00004141"/>
    </source>
</evidence>
<feature type="domain" description="SH3" evidence="10">
    <location>
        <begin position="166"/>
        <end position="226"/>
    </location>
</feature>
<dbReference type="Pfam" id="PF01284">
    <property type="entry name" value="MARVEL"/>
    <property type="match status" value="1"/>
</dbReference>
<reference evidence="12 13" key="1">
    <citation type="submission" date="2020-04" db="EMBL/GenBank/DDBJ databases">
        <title>Chromosome-level genome assembly of a cyprinid fish Onychostoma macrolepis by integration of Nanopore Sequencing, Bionano and Hi-C technology.</title>
        <authorList>
            <person name="Wang D."/>
        </authorList>
    </citation>
    <scope>NUCLEOTIDE SEQUENCE [LARGE SCALE GENOMIC DNA]</scope>
    <source>
        <strain evidence="12">SWU-2019</strain>
        <tissue evidence="12">Muscle</tissue>
    </source>
</reference>
<dbReference type="InterPro" id="IPR036028">
    <property type="entry name" value="SH3-like_dom_sf"/>
</dbReference>
<comment type="caution">
    <text evidence="12">The sequence shown here is derived from an EMBL/GenBank/DDBJ whole genome shotgun (WGS) entry which is preliminary data.</text>
</comment>
<dbReference type="InterPro" id="IPR013295">
    <property type="entry name" value="MAL"/>
</dbReference>
<feature type="compositionally biased region" description="Acidic residues" evidence="8">
    <location>
        <begin position="121"/>
        <end position="159"/>
    </location>
</feature>
<evidence type="ECO:0008006" key="14">
    <source>
        <dbReference type="Google" id="ProtNLM"/>
    </source>
</evidence>
<dbReference type="GO" id="GO:0016020">
    <property type="term" value="C:membrane"/>
    <property type="evidence" value="ECO:0007669"/>
    <property type="project" value="UniProtKB-SubCell"/>
</dbReference>
<sequence length="797" mass="88966">MPPKRRGPLQTVQRETDDIKRKVDALVQNAAKPDASDRTEILERCKELQRAVEEIMRTLKKLSKADEPAPVGNYDQCKREEEKRLLTLHERLQSLALQLQPHDETAGPSSSQTDQESKEENSDEDDESSEDEDAEEEVQDDYDDDDDDNDNADSGDEDIGPTATGQGSVSYIALSAFAGEEEGDLSIQKGEVLKVLSKNKDGWWLAQNSKGQNGLVPKTFLKTSSPQDGERVNEDEDEGESEEEEEDPDIKSSKTSNWNTVRKAVTEIDATDVLSAMGAIPPGFRPSTLSRLLEEGRSYRVSHFIQPKLSQSQLSFKDLHMDPDTGKVHGRPSRVSLILTLWSCRMIPPPGVGLQVLSRHVRLCAFNGTQVLSNIHTVRATYNSKSPKTWSFSPRITGMLPCLLDGDCFLRWDSESPDLGILFELGVTYIRNSTGERGDLSCGWAFLKLFDESGAPIALRTQELTVHGGTPFEKDTDMDATSTKRGYPTGVFQQMLLSRKIPKLVVKLKSVNTRSRELLNLLPDTIVGSLSTIHLLATYRQILADALLLDRVTMYNADLICSSVLASFPDVLDQPDLMDAFRKSWTESESNLRRSDKRDINVLKQMFVSVYMGSVFPLLYSAEMPAPCWADEEVESQRARIIYSPSQKTSVETLLSSQCSHQAFDITQTPDPPATQPKVFGGLVWTLVASTKVESANPQGWVMFVSLFCFLITTLWFFIFITGINQSSIWPSLDVGYHAFSAFCYLSAAVLLANVTIRKQGMDKVYQLDIAAVVMAFIVTLLYWTHAILSAHRWKSS</sequence>
<dbReference type="SMART" id="SM00326">
    <property type="entry name" value="SH3"/>
    <property type="match status" value="1"/>
</dbReference>
<organism evidence="12 13">
    <name type="scientific">Onychostoma macrolepis</name>
    <dbReference type="NCBI Taxonomy" id="369639"/>
    <lineage>
        <taxon>Eukaryota</taxon>
        <taxon>Metazoa</taxon>
        <taxon>Chordata</taxon>
        <taxon>Craniata</taxon>
        <taxon>Vertebrata</taxon>
        <taxon>Euteleostomi</taxon>
        <taxon>Actinopterygii</taxon>
        <taxon>Neopterygii</taxon>
        <taxon>Teleostei</taxon>
        <taxon>Ostariophysi</taxon>
        <taxon>Cypriniformes</taxon>
        <taxon>Cyprinidae</taxon>
        <taxon>Acrossocheilinae</taxon>
        <taxon>Onychostoma</taxon>
    </lineage>
</organism>
<dbReference type="Gene3D" id="2.30.30.40">
    <property type="entry name" value="SH3 Domains"/>
    <property type="match status" value="1"/>
</dbReference>
<dbReference type="PANTHER" id="PTHR15176:SF1">
    <property type="entry name" value="NEPHROCYSTIN-1"/>
    <property type="match status" value="1"/>
</dbReference>
<keyword evidence="5 7" id="KW-0472">Membrane</keyword>
<evidence type="ECO:0000259" key="10">
    <source>
        <dbReference type="PROSITE" id="PS50002"/>
    </source>
</evidence>
<dbReference type="EMBL" id="JAAMOB010000017">
    <property type="protein sequence ID" value="KAF4102148.1"/>
    <property type="molecule type" value="Genomic_DNA"/>
</dbReference>
<keyword evidence="13" id="KW-1185">Reference proteome</keyword>
<name>A0A7J6C4E2_9TELE</name>
<comment type="subcellular location">
    <subcellularLocation>
        <location evidence="1">Membrane</location>
        <topology evidence="1">Multi-pass membrane protein</topology>
    </subcellularLocation>
</comment>
<dbReference type="CDD" id="cd11770">
    <property type="entry name" value="SH3_Nephrocystin"/>
    <property type="match status" value="1"/>
</dbReference>
<evidence type="ECO:0000256" key="4">
    <source>
        <dbReference type="ARBA" id="ARBA00022989"/>
    </source>
</evidence>
<evidence type="ECO:0000256" key="3">
    <source>
        <dbReference type="ARBA" id="ARBA00022692"/>
    </source>
</evidence>
<protein>
    <recommendedName>
        <fullName evidence="14">Nephrocystin-1</fullName>
    </recommendedName>
</protein>
<dbReference type="SUPFAM" id="SSF50044">
    <property type="entry name" value="SH3-domain"/>
    <property type="match status" value="1"/>
</dbReference>
<keyword evidence="4 9" id="KW-1133">Transmembrane helix</keyword>
<dbReference type="InterPro" id="IPR001452">
    <property type="entry name" value="SH3_domain"/>
</dbReference>
<keyword evidence="2 6" id="KW-0728">SH3 domain</keyword>
<dbReference type="PROSITE" id="PS51225">
    <property type="entry name" value="MARVEL"/>
    <property type="match status" value="1"/>
</dbReference>
<gene>
    <name evidence="12" type="ORF">G5714_016948</name>
</gene>
<evidence type="ECO:0000256" key="5">
    <source>
        <dbReference type="ARBA" id="ARBA00023136"/>
    </source>
</evidence>
<dbReference type="InterPro" id="IPR030642">
    <property type="entry name" value="NPHP1_SH3"/>
</dbReference>
<feature type="transmembrane region" description="Helical" evidence="9">
    <location>
        <begin position="736"/>
        <end position="756"/>
    </location>
</feature>
<evidence type="ECO:0000256" key="9">
    <source>
        <dbReference type="SAM" id="Phobius"/>
    </source>
</evidence>
<proteinExistence type="predicted"/>
<feature type="compositionally biased region" description="Acidic residues" evidence="8">
    <location>
        <begin position="233"/>
        <end position="248"/>
    </location>
</feature>
<dbReference type="PRINTS" id="PR01884">
    <property type="entry name" value="MALPROTEIN"/>
</dbReference>
<evidence type="ECO:0000256" key="7">
    <source>
        <dbReference type="PROSITE-ProRule" id="PRU00581"/>
    </source>
</evidence>
<feature type="region of interest" description="Disordered" evidence="8">
    <location>
        <begin position="94"/>
        <end position="167"/>
    </location>
</feature>
<evidence type="ECO:0000313" key="12">
    <source>
        <dbReference type="EMBL" id="KAF4102148.1"/>
    </source>
</evidence>
<evidence type="ECO:0000259" key="11">
    <source>
        <dbReference type="PROSITE" id="PS51225"/>
    </source>
</evidence>
<evidence type="ECO:0000256" key="8">
    <source>
        <dbReference type="SAM" id="MobiDB-lite"/>
    </source>
</evidence>
<evidence type="ECO:0000313" key="13">
    <source>
        <dbReference type="Proteomes" id="UP000579812"/>
    </source>
</evidence>
<dbReference type="GO" id="GO:0090251">
    <property type="term" value="P:protein localization involved in establishment of planar polarity"/>
    <property type="evidence" value="ECO:0007669"/>
    <property type="project" value="TreeGrafter"/>
</dbReference>
<keyword evidence="3 7" id="KW-0812">Transmembrane</keyword>
<feature type="region of interest" description="Disordered" evidence="8">
    <location>
        <begin position="214"/>
        <end position="256"/>
    </location>
</feature>
<dbReference type="Pfam" id="PF00018">
    <property type="entry name" value="SH3_1"/>
    <property type="match status" value="1"/>
</dbReference>
<dbReference type="PANTHER" id="PTHR15176">
    <property type="entry name" value="NEPHROCYSTIN"/>
    <property type="match status" value="1"/>
</dbReference>
<dbReference type="Proteomes" id="UP000579812">
    <property type="component" value="Unassembled WGS sequence"/>
</dbReference>
<dbReference type="PROSITE" id="PS50002">
    <property type="entry name" value="SH3"/>
    <property type="match status" value="1"/>
</dbReference>
<dbReference type="InterPro" id="IPR039687">
    <property type="entry name" value="NPHP1"/>
</dbReference>
<evidence type="ECO:0000256" key="6">
    <source>
        <dbReference type="PROSITE-ProRule" id="PRU00192"/>
    </source>
</evidence>
<feature type="transmembrane region" description="Helical" evidence="9">
    <location>
        <begin position="768"/>
        <end position="789"/>
    </location>
</feature>
<dbReference type="AlphaFoldDB" id="A0A7J6C4E2"/>
<accession>A0A7J6C4E2</accession>